<dbReference type="RefSeq" id="WP_349094052.1">
    <property type="nucleotide sequence ID" value="NZ_JBBMFL010000006.1"/>
</dbReference>
<dbReference type="Pfam" id="PF13306">
    <property type="entry name" value="LRR_5"/>
    <property type="match status" value="1"/>
</dbReference>
<evidence type="ECO:0000256" key="1">
    <source>
        <dbReference type="SAM" id="Coils"/>
    </source>
</evidence>
<dbReference type="EMBL" id="JBBMFL010000006">
    <property type="protein sequence ID" value="MEQ2544659.1"/>
    <property type="molecule type" value="Genomic_DNA"/>
</dbReference>
<keyword evidence="3" id="KW-0456">Lyase</keyword>
<dbReference type="InterPro" id="IPR032149">
    <property type="entry name" value="DUF4988"/>
</dbReference>
<keyword evidence="1" id="KW-0175">Coiled coil</keyword>
<gene>
    <name evidence="3" type="ORF">WMO46_06820</name>
</gene>
<keyword evidence="4" id="KW-1185">Reference proteome</keyword>
<accession>A0ABV1GWS9</accession>
<protein>
    <submittedName>
        <fullName evidence="3">PL29 family lyase N-terminal domain-containing protein</fullName>
    </submittedName>
</protein>
<dbReference type="InterPro" id="IPR026906">
    <property type="entry name" value="LRR_5"/>
</dbReference>
<dbReference type="Proteomes" id="UP001460202">
    <property type="component" value="Unassembled WGS sequence"/>
</dbReference>
<evidence type="ECO:0000259" key="2">
    <source>
        <dbReference type="Pfam" id="PF16378"/>
    </source>
</evidence>
<feature type="coiled-coil region" evidence="1">
    <location>
        <begin position="22"/>
        <end position="56"/>
    </location>
</feature>
<name>A0ABV1GWS9_9BACT</name>
<evidence type="ECO:0000313" key="3">
    <source>
        <dbReference type="EMBL" id="MEQ2544659.1"/>
    </source>
</evidence>
<feature type="domain" description="DUF4988" evidence="2">
    <location>
        <begin position="26"/>
        <end position="162"/>
    </location>
</feature>
<dbReference type="PROSITE" id="PS51257">
    <property type="entry name" value="PROKAR_LIPOPROTEIN"/>
    <property type="match status" value="1"/>
</dbReference>
<reference evidence="3 4" key="1">
    <citation type="submission" date="2024-03" db="EMBL/GenBank/DDBJ databases">
        <title>Human intestinal bacterial collection.</title>
        <authorList>
            <person name="Pauvert C."/>
            <person name="Hitch T.C.A."/>
            <person name="Clavel T."/>
        </authorList>
    </citation>
    <scope>NUCLEOTIDE SEQUENCE [LARGE SCALE GENOMIC DNA]</scope>
    <source>
        <strain evidence="3 4">CLA-KB-H122</strain>
    </source>
</reference>
<comment type="caution">
    <text evidence="3">The sequence shown here is derived from an EMBL/GenBank/DDBJ whole genome shotgun (WGS) entry which is preliminary data.</text>
</comment>
<organism evidence="3 4">
    <name type="scientific">Alistipes intestinihominis</name>
    <dbReference type="NCBI Taxonomy" id="3133172"/>
    <lineage>
        <taxon>Bacteria</taxon>
        <taxon>Pseudomonadati</taxon>
        <taxon>Bacteroidota</taxon>
        <taxon>Bacteroidia</taxon>
        <taxon>Bacteroidales</taxon>
        <taxon>Rikenellaceae</taxon>
        <taxon>Alistipes</taxon>
    </lineage>
</organism>
<sequence length="354" mass="39179">MKKFMMLAACLCAVLLLSGCKNDDLEKRVDDLEKRVEQLEEFCRRMNANIAALQSIVDVLSEADRITAVVPVRSGSETIGYTIAFEKNEPMTIYHGKNAVAPVIGIRQDEGGVYYWTLNGEWLLDDDARKVPVHGKDGATPQLKIEQDCWYVSYDGTNWTELGKVSEGEGDGMFRSVTMDEEYAYFTLIDGTVLTVPLAGGVAVDAILFEDELVKSICVSRWDTDKDGELSVAEAEAVTSLRKAFNAKPIRHFREFVYFTGVKSLADSEFCDCDDLESIVFPANLAAVGDYAFSYCLSLKSVECKGETPPTVGVNIFDYIPVSNYVIRVPASAVERYKTAEGWSDYASQIVAAE</sequence>
<dbReference type="Gene3D" id="3.40.50.12480">
    <property type="match status" value="1"/>
</dbReference>
<evidence type="ECO:0000313" key="4">
    <source>
        <dbReference type="Proteomes" id="UP001460202"/>
    </source>
</evidence>
<dbReference type="GO" id="GO:0016829">
    <property type="term" value="F:lyase activity"/>
    <property type="evidence" value="ECO:0007669"/>
    <property type="project" value="UniProtKB-KW"/>
</dbReference>
<dbReference type="Pfam" id="PF16378">
    <property type="entry name" value="DUF4988"/>
    <property type="match status" value="1"/>
</dbReference>
<proteinExistence type="predicted"/>